<keyword evidence="2" id="KW-0732">Signal</keyword>
<dbReference type="Proteomes" id="UP000051461">
    <property type="component" value="Unassembled WGS sequence"/>
</dbReference>
<evidence type="ECO:0000259" key="3">
    <source>
        <dbReference type="Pfam" id="PF06030"/>
    </source>
</evidence>
<evidence type="ECO:0000313" key="5">
    <source>
        <dbReference type="EMBL" id="KRK35443.1"/>
    </source>
</evidence>
<evidence type="ECO:0000256" key="2">
    <source>
        <dbReference type="SAM" id="SignalP"/>
    </source>
</evidence>
<feature type="domain" description="WxL Interacting Protein host binding" evidence="4">
    <location>
        <begin position="161"/>
        <end position="301"/>
    </location>
</feature>
<dbReference type="Pfam" id="PF11797">
    <property type="entry name" value="WxLIP_HBD"/>
    <property type="match status" value="1"/>
</dbReference>
<proteinExistence type="predicted"/>
<organism evidence="5 6">
    <name type="scientific">Loigolactobacillus bifermentans DSM 20003</name>
    <dbReference type="NCBI Taxonomy" id="1423726"/>
    <lineage>
        <taxon>Bacteria</taxon>
        <taxon>Bacillati</taxon>
        <taxon>Bacillota</taxon>
        <taxon>Bacilli</taxon>
        <taxon>Lactobacillales</taxon>
        <taxon>Lactobacillaceae</taxon>
        <taxon>Loigolactobacillus</taxon>
    </lineage>
</organism>
<accession>A0A0R1GSV6</accession>
<dbReference type="PATRIC" id="fig|1423726.3.peg.178"/>
<dbReference type="OrthoDB" id="2365961at2"/>
<protein>
    <submittedName>
        <fullName evidence="5">Cell surface protein</fullName>
    </submittedName>
</protein>
<dbReference type="RefSeq" id="WP_057904751.1">
    <property type="nucleotide sequence ID" value="NZ_AZDA01000079.1"/>
</dbReference>
<dbReference type="AlphaFoldDB" id="A0A0R1GSV6"/>
<feature type="domain" description="WxL Interacting Protein peptidoglycan binding" evidence="3">
    <location>
        <begin position="31"/>
        <end position="149"/>
    </location>
</feature>
<evidence type="ECO:0000256" key="1">
    <source>
        <dbReference type="SAM" id="Phobius"/>
    </source>
</evidence>
<keyword evidence="6" id="KW-1185">Reference proteome</keyword>
<dbReference type="InterPro" id="IPR021759">
    <property type="entry name" value="WxLIP_HBD"/>
</dbReference>
<name>A0A0R1GSV6_9LACO</name>
<sequence length="343" mass="37861">MVKKLWLTFVALFWALLLLPVSGVHAQTLHYSVSAELPSNQVDADLSYFNLKVTPGQQQNLTIRIQNTDSSAHQYRVSVNRAATNINGVIDYTKHNVKQPNSLKANIESMVPQPETVTVPAKTTKNVSLTLKAPQEAFQGIALAGIQVAELDTSASNQKSKGLSLTNKFAYVIGLQVQTQADVTHVKPKLVLHSVKAKQINYRNNVSANLENTQPTIIHKLKVNAKVLKRGSTKAVFHMKKANMSVAPNSAFALPINANNTPLKAGKYTLDLTATASNGKYHWHFTKNFTITTKTANKLNKTAVDQKHSHNWMLWLIIGLAVLIIILLGVVIVLIKRRRPSDQ</sequence>
<dbReference type="STRING" id="1423726.FC07_GL000170"/>
<feature type="chain" id="PRO_5006404707" evidence="2">
    <location>
        <begin position="27"/>
        <end position="343"/>
    </location>
</feature>
<keyword evidence="1" id="KW-0472">Membrane</keyword>
<dbReference type="Pfam" id="PF06030">
    <property type="entry name" value="WxLIP_PGBD"/>
    <property type="match status" value="1"/>
</dbReference>
<dbReference type="EMBL" id="AZDA01000079">
    <property type="protein sequence ID" value="KRK35443.1"/>
    <property type="molecule type" value="Genomic_DNA"/>
</dbReference>
<reference evidence="5 6" key="1">
    <citation type="journal article" date="2015" name="Genome Announc.">
        <title>Expanding the biotechnology potential of lactobacilli through comparative genomics of 213 strains and associated genera.</title>
        <authorList>
            <person name="Sun Z."/>
            <person name="Harris H.M."/>
            <person name="McCann A."/>
            <person name="Guo C."/>
            <person name="Argimon S."/>
            <person name="Zhang W."/>
            <person name="Yang X."/>
            <person name="Jeffery I.B."/>
            <person name="Cooney J.C."/>
            <person name="Kagawa T.F."/>
            <person name="Liu W."/>
            <person name="Song Y."/>
            <person name="Salvetti E."/>
            <person name="Wrobel A."/>
            <person name="Rasinkangas P."/>
            <person name="Parkhill J."/>
            <person name="Rea M.C."/>
            <person name="O'Sullivan O."/>
            <person name="Ritari J."/>
            <person name="Douillard F.P."/>
            <person name="Paul Ross R."/>
            <person name="Yang R."/>
            <person name="Briner A.E."/>
            <person name="Felis G.E."/>
            <person name="de Vos W.M."/>
            <person name="Barrangou R."/>
            <person name="Klaenhammer T.R."/>
            <person name="Caufield P.W."/>
            <person name="Cui Y."/>
            <person name="Zhang H."/>
            <person name="O'Toole P.W."/>
        </authorList>
    </citation>
    <scope>NUCLEOTIDE SEQUENCE [LARGE SCALE GENOMIC DNA]</scope>
    <source>
        <strain evidence="5 6">DSM 20003</strain>
    </source>
</reference>
<keyword evidence="1" id="KW-1133">Transmembrane helix</keyword>
<dbReference type="InterPro" id="IPR010317">
    <property type="entry name" value="WxLIP_PGBD"/>
</dbReference>
<keyword evidence="1" id="KW-0812">Transmembrane</keyword>
<comment type="caution">
    <text evidence="5">The sequence shown here is derived from an EMBL/GenBank/DDBJ whole genome shotgun (WGS) entry which is preliminary data.</text>
</comment>
<evidence type="ECO:0000313" key="6">
    <source>
        <dbReference type="Proteomes" id="UP000051461"/>
    </source>
</evidence>
<feature type="signal peptide" evidence="2">
    <location>
        <begin position="1"/>
        <end position="26"/>
    </location>
</feature>
<feature type="transmembrane region" description="Helical" evidence="1">
    <location>
        <begin position="312"/>
        <end position="335"/>
    </location>
</feature>
<evidence type="ECO:0000259" key="4">
    <source>
        <dbReference type="Pfam" id="PF11797"/>
    </source>
</evidence>
<gene>
    <name evidence="5" type="ORF">FC07_GL000170</name>
</gene>